<accession>A0A8S5T4B8</accession>
<protein>
    <submittedName>
        <fullName evidence="1">Uncharacterized protein</fullName>
    </submittedName>
</protein>
<proteinExistence type="predicted"/>
<dbReference type="EMBL" id="BK032744">
    <property type="protein sequence ID" value="DAF57976.1"/>
    <property type="molecule type" value="Genomic_DNA"/>
</dbReference>
<reference evidence="1" key="1">
    <citation type="journal article" date="2021" name="Proc. Natl. Acad. Sci. U.S.A.">
        <title>A Catalog of Tens of Thousands of Viruses from Human Metagenomes Reveals Hidden Associations with Chronic Diseases.</title>
        <authorList>
            <person name="Tisza M.J."/>
            <person name="Buck C.B."/>
        </authorList>
    </citation>
    <scope>NUCLEOTIDE SEQUENCE</scope>
    <source>
        <strain evidence="1">Ctfbh2</strain>
    </source>
</reference>
<sequence>MAEKQDIREEQMTVTNSVDYLRGLKGNNSVLISVLNAISNKAIVNKGHVKTDVLNIVGNYVAYSTSDIDGSGIDGCLISINPTGLEGAQIKVAYNMSIIKVRAAYNVDGAAKWSDWKSITIT</sequence>
<evidence type="ECO:0000313" key="1">
    <source>
        <dbReference type="EMBL" id="DAF57976.1"/>
    </source>
</evidence>
<organism evidence="1">
    <name type="scientific">Siphoviridae sp. ctfbh2</name>
    <dbReference type="NCBI Taxonomy" id="2827909"/>
    <lineage>
        <taxon>Viruses</taxon>
        <taxon>Duplodnaviria</taxon>
        <taxon>Heunggongvirae</taxon>
        <taxon>Uroviricota</taxon>
        <taxon>Caudoviricetes</taxon>
    </lineage>
</organism>
<name>A0A8S5T4B8_9CAUD</name>